<dbReference type="Pfam" id="PF03454">
    <property type="entry name" value="MoeA_C"/>
    <property type="match status" value="1"/>
</dbReference>
<dbReference type="InterPro" id="IPR036135">
    <property type="entry name" value="MoeA_linker/N_sf"/>
</dbReference>
<dbReference type="InterPro" id="IPR005110">
    <property type="entry name" value="MoeA_linker/N"/>
</dbReference>
<proteinExistence type="inferred from homology"/>
<evidence type="ECO:0000256" key="7">
    <source>
        <dbReference type="ARBA" id="ARBA00022723"/>
    </source>
</evidence>
<dbReference type="SUPFAM" id="SSF63867">
    <property type="entry name" value="MoeA C-terminal domain-like"/>
    <property type="match status" value="1"/>
</dbReference>
<feature type="domain" description="MoaB/Mog" evidence="12">
    <location>
        <begin position="173"/>
        <end position="312"/>
    </location>
</feature>
<gene>
    <name evidence="13" type="primary">moeA</name>
    <name evidence="13" type="ORF">PSJ8397_00187</name>
</gene>
<dbReference type="Gene3D" id="3.40.980.10">
    <property type="entry name" value="MoaB/Mog-like domain"/>
    <property type="match status" value="1"/>
</dbReference>
<accession>A0A1Y5RBH3</accession>
<evidence type="ECO:0000313" key="13">
    <source>
        <dbReference type="EMBL" id="SLN12798.1"/>
    </source>
</evidence>
<keyword evidence="14" id="KW-1185">Reference proteome</keyword>
<dbReference type="SUPFAM" id="SSF53218">
    <property type="entry name" value="Molybdenum cofactor biosynthesis proteins"/>
    <property type="match status" value="1"/>
</dbReference>
<evidence type="ECO:0000256" key="9">
    <source>
        <dbReference type="ARBA" id="ARBA00023150"/>
    </source>
</evidence>
<dbReference type="PANTHER" id="PTHR10192:SF5">
    <property type="entry name" value="GEPHYRIN"/>
    <property type="match status" value="1"/>
</dbReference>
<comment type="pathway">
    <text evidence="3 11">Cofactor biosynthesis; molybdopterin biosynthesis.</text>
</comment>
<dbReference type="Gene3D" id="2.40.340.10">
    <property type="entry name" value="MoeA, C-terminal, domain IV"/>
    <property type="match status" value="1"/>
</dbReference>
<dbReference type="AlphaFoldDB" id="A0A1Y5RBH3"/>
<keyword evidence="6 11" id="KW-0808">Transferase</keyword>
<keyword evidence="9 11" id="KW-0501">Molybdenum cofactor biosynthesis</keyword>
<dbReference type="UniPathway" id="UPA00344"/>
<dbReference type="InterPro" id="IPR036425">
    <property type="entry name" value="MoaB/Mog-like_dom_sf"/>
</dbReference>
<dbReference type="SMART" id="SM00852">
    <property type="entry name" value="MoCF_biosynth"/>
    <property type="match status" value="1"/>
</dbReference>
<dbReference type="GO" id="GO:0005829">
    <property type="term" value="C:cytosol"/>
    <property type="evidence" value="ECO:0007669"/>
    <property type="project" value="TreeGrafter"/>
</dbReference>
<dbReference type="Pfam" id="PF03453">
    <property type="entry name" value="MoeA_N"/>
    <property type="match status" value="1"/>
</dbReference>
<evidence type="ECO:0000256" key="6">
    <source>
        <dbReference type="ARBA" id="ARBA00022679"/>
    </source>
</evidence>
<protein>
    <recommendedName>
        <fullName evidence="11">Molybdopterin molybdenumtransferase</fullName>
        <ecNumber evidence="11">2.10.1.1</ecNumber>
    </recommendedName>
</protein>
<dbReference type="GO" id="GO:0006777">
    <property type="term" value="P:Mo-molybdopterin cofactor biosynthetic process"/>
    <property type="evidence" value="ECO:0007669"/>
    <property type="project" value="UniProtKB-UniRule"/>
</dbReference>
<comment type="similarity">
    <text evidence="4 11">Belongs to the MoeA family.</text>
</comment>
<dbReference type="Gene3D" id="3.90.105.10">
    <property type="entry name" value="Molybdopterin biosynthesis moea protein, domain 2"/>
    <property type="match status" value="1"/>
</dbReference>
<keyword evidence="5 11" id="KW-0500">Molybdenum</keyword>
<dbReference type="InterPro" id="IPR005111">
    <property type="entry name" value="MoeA_C_domain_IV"/>
</dbReference>
<dbReference type="SUPFAM" id="SSF63882">
    <property type="entry name" value="MoeA N-terminal region -like"/>
    <property type="match status" value="1"/>
</dbReference>
<dbReference type="InterPro" id="IPR038987">
    <property type="entry name" value="MoeA-like"/>
</dbReference>
<organism evidence="13 14">
    <name type="scientific">Pseudooctadecabacter jejudonensis</name>
    <dbReference type="NCBI Taxonomy" id="1391910"/>
    <lineage>
        <taxon>Bacteria</taxon>
        <taxon>Pseudomonadati</taxon>
        <taxon>Pseudomonadota</taxon>
        <taxon>Alphaproteobacteria</taxon>
        <taxon>Rhodobacterales</taxon>
        <taxon>Paracoccaceae</taxon>
        <taxon>Pseudooctadecabacter</taxon>
    </lineage>
</organism>
<dbReference type="InterPro" id="IPR001453">
    <property type="entry name" value="MoaB/Mog_dom"/>
</dbReference>
<evidence type="ECO:0000256" key="4">
    <source>
        <dbReference type="ARBA" id="ARBA00010763"/>
    </source>
</evidence>
<dbReference type="GO" id="GO:0061599">
    <property type="term" value="F:molybdopterin molybdotransferase activity"/>
    <property type="evidence" value="ECO:0007669"/>
    <property type="project" value="UniProtKB-UniRule"/>
</dbReference>
<dbReference type="InterPro" id="IPR036688">
    <property type="entry name" value="MoeA_C_domain_IV_sf"/>
</dbReference>
<dbReference type="FunFam" id="3.40.980.10:FF:000004">
    <property type="entry name" value="Molybdopterin molybdenumtransferase"/>
    <property type="match status" value="1"/>
</dbReference>
<dbReference type="RefSeq" id="WP_085862687.1">
    <property type="nucleotide sequence ID" value="NZ_FWFT01000001.1"/>
</dbReference>
<evidence type="ECO:0000256" key="5">
    <source>
        <dbReference type="ARBA" id="ARBA00022505"/>
    </source>
</evidence>
<dbReference type="EMBL" id="FWFT01000001">
    <property type="protein sequence ID" value="SLN12798.1"/>
    <property type="molecule type" value="Genomic_DNA"/>
</dbReference>
<evidence type="ECO:0000256" key="3">
    <source>
        <dbReference type="ARBA" id="ARBA00005046"/>
    </source>
</evidence>
<name>A0A1Y5RBH3_9RHOB</name>
<dbReference type="Proteomes" id="UP000193623">
    <property type="component" value="Unassembled WGS sequence"/>
</dbReference>
<evidence type="ECO:0000259" key="12">
    <source>
        <dbReference type="SMART" id="SM00852"/>
    </source>
</evidence>
<comment type="cofactor">
    <cofactor evidence="1 11">
        <name>Mg(2+)</name>
        <dbReference type="ChEBI" id="CHEBI:18420"/>
    </cofactor>
</comment>
<evidence type="ECO:0000256" key="11">
    <source>
        <dbReference type="RuleBase" id="RU365090"/>
    </source>
</evidence>
<dbReference type="Pfam" id="PF00994">
    <property type="entry name" value="MoCF_biosynth"/>
    <property type="match status" value="1"/>
</dbReference>
<evidence type="ECO:0000256" key="8">
    <source>
        <dbReference type="ARBA" id="ARBA00022842"/>
    </source>
</evidence>
<keyword evidence="7 11" id="KW-0479">Metal-binding</keyword>
<dbReference type="CDD" id="cd00887">
    <property type="entry name" value="MoeA"/>
    <property type="match status" value="1"/>
</dbReference>
<dbReference type="EC" id="2.10.1.1" evidence="11"/>
<keyword evidence="8 11" id="KW-0460">Magnesium</keyword>
<dbReference type="NCBIfam" id="TIGR00177">
    <property type="entry name" value="molyb_syn"/>
    <property type="match status" value="1"/>
</dbReference>
<comment type="function">
    <text evidence="2 11">Catalyzes the insertion of molybdate into adenylated molybdopterin with the concomitant release of AMP.</text>
</comment>
<reference evidence="13 14" key="1">
    <citation type="submission" date="2017-03" db="EMBL/GenBank/DDBJ databases">
        <authorList>
            <person name="Afonso C.L."/>
            <person name="Miller P.J."/>
            <person name="Scott M.A."/>
            <person name="Spackman E."/>
            <person name="Goraichik I."/>
            <person name="Dimitrov K.M."/>
            <person name="Suarez D.L."/>
            <person name="Swayne D.E."/>
        </authorList>
    </citation>
    <scope>NUCLEOTIDE SEQUENCE [LARGE SCALE GENOMIC DNA]</scope>
    <source>
        <strain evidence="13 14">CECT 8397</strain>
    </source>
</reference>
<dbReference type="NCBIfam" id="NF045515">
    <property type="entry name" value="Glp_gephyrin"/>
    <property type="match status" value="1"/>
</dbReference>
<dbReference type="GO" id="GO:0046872">
    <property type="term" value="F:metal ion binding"/>
    <property type="evidence" value="ECO:0007669"/>
    <property type="project" value="UniProtKB-UniRule"/>
</dbReference>
<dbReference type="OrthoDB" id="9804758at2"/>
<comment type="catalytic activity">
    <reaction evidence="10">
        <text>adenylyl-molybdopterin + molybdate = Mo-molybdopterin + AMP + H(+)</text>
        <dbReference type="Rhea" id="RHEA:35047"/>
        <dbReference type="ChEBI" id="CHEBI:15378"/>
        <dbReference type="ChEBI" id="CHEBI:36264"/>
        <dbReference type="ChEBI" id="CHEBI:62727"/>
        <dbReference type="ChEBI" id="CHEBI:71302"/>
        <dbReference type="ChEBI" id="CHEBI:456215"/>
        <dbReference type="EC" id="2.10.1.1"/>
    </reaction>
</comment>
<evidence type="ECO:0000313" key="14">
    <source>
        <dbReference type="Proteomes" id="UP000193623"/>
    </source>
</evidence>
<dbReference type="Gene3D" id="2.170.190.11">
    <property type="entry name" value="Molybdopterin biosynthesis moea protein, domain 3"/>
    <property type="match status" value="1"/>
</dbReference>
<sequence>MISVEDAQALCLGLIRQTGPDTVPLAQGLGRTLAAPLTARRDQPPFSASAMDGYAILSGDAARGDVFTVVGEAAAGHGWAGTVGPSQAVRIFTGAPVPAGADRVVIQENVDRDGDTITLTEDLGQNINIRPQGADFKSDFILKAPRVLTAADLALIAAMNHADVTVARRVKVALISTGDELIMPGGTPTPDQIIASNVFALQAMLTQSGAEPLVLPIAPDTPEALDAVLMQAAEWGADLIVTIGGASVGDHDLVAPALDRFGVTRSFHKIAMRPGKPLMAGAKGDTAFLGLPGNPVSAVVCGHLFLLPMVRRALGQTDVLPKGRTARLAAPLPKGGPRAHYMRAVFDEGDTSRTVTAFDKQDSSMLTVLADANCLLLRPIGDGPKDTGDPVTIYPI</sequence>
<evidence type="ECO:0000256" key="2">
    <source>
        <dbReference type="ARBA" id="ARBA00002901"/>
    </source>
</evidence>
<evidence type="ECO:0000256" key="1">
    <source>
        <dbReference type="ARBA" id="ARBA00001946"/>
    </source>
</evidence>
<dbReference type="PANTHER" id="PTHR10192">
    <property type="entry name" value="MOLYBDOPTERIN BIOSYNTHESIS PROTEIN"/>
    <property type="match status" value="1"/>
</dbReference>
<evidence type="ECO:0000256" key="10">
    <source>
        <dbReference type="ARBA" id="ARBA00047317"/>
    </source>
</evidence>